<feature type="compositionally biased region" description="Basic and acidic residues" evidence="1">
    <location>
        <begin position="22"/>
        <end position="33"/>
    </location>
</feature>
<evidence type="ECO:0000256" key="1">
    <source>
        <dbReference type="SAM" id="MobiDB-lite"/>
    </source>
</evidence>
<reference evidence="4" key="1">
    <citation type="journal article" date="2019" name="Int. J. Syst. Evol. Microbiol.">
        <title>The Global Catalogue of Microorganisms (GCM) 10K type strain sequencing project: providing services to taxonomists for standard genome sequencing and annotation.</title>
        <authorList>
            <consortium name="The Broad Institute Genomics Platform"/>
            <consortium name="The Broad Institute Genome Sequencing Center for Infectious Disease"/>
            <person name="Wu L."/>
            <person name="Ma J."/>
        </authorList>
    </citation>
    <scope>NUCLEOTIDE SEQUENCE [LARGE SCALE GENOMIC DNA]</scope>
    <source>
        <strain evidence="4">JCM 16603</strain>
    </source>
</reference>
<feature type="signal peptide" evidence="2">
    <location>
        <begin position="1"/>
        <end position="19"/>
    </location>
</feature>
<proteinExistence type="predicted"/>
<evidence type="ECO:0000313" key="4">
    <source>
        <dbReference type="Proteomes" id="UP001501310"/>
    </source>
</evidence>
<evidence type="ECO:0000313" key="3">
    <source>
        <dbReference type="EMBL" id="GAA4010891.1"/>
    </source>
</evidence>
<keyword evidence="4" id="KW-1185">Reference proteome</keyword>
<dbReference type="RefSeq" id="WP_344711246.1">
    <property type="nucleotide sequence ID" value="NZ_BAAAZD010000002.1"/>
</dbReference>
<feature type="region of interest" description="Disordered" evidence="1">
    <location>
        <begin position="13"/>
        <end position="33"/>
    </location>
</feature>
<evidence type="ECO:0000256" key="2">
    <source>
        <dbReference type="SAM" id="SignalP"/>
    </source>
</evidence>
<sequence length="72" mass="7671">MIHLLLAAALAAAPAPAPAADQHQDHAQHEGMKDDCCKMDCCKGEKKMACCDKMKKTQAPAAEGHDGHEHAH</sequence>
<comment type="caution">
    <text evidence="3">The sequence shown here is derived from an EMBL/GenBank/DDBJ whole genome shotgun (WGS) entry which is preliminary data.</text>
</comment>
<accession>A0ABP7SF51</accession>
<name>A0ABP7SF51_9SPHN</name>
<protein>
    <submittedName>
        <fullName evidence="3">Uncharacterized protein</fullName>
    </submittedName>
</protein>
<gene>
    <name evidence="3" type="ORF">GCM10022211_26850</name>
</gene>
<organism evidence="3 4">
    <name type="scientific">Sphingomonas humi</name>
    <dbReference type="NCBI Taxonomy" id="335630"/>
    <lineage>
        <taxon>Bacteria</taxon>
        <taxon>Pseudomonadati</taxon>
        <taxon>Pseudomonadota</taxon>
        <taxon>Alphaproteobacteria</taxon>
        <taxon>Sphingomonadales</taxon>
        <taxon>Sphingomonadaceae</taxon>
        <taxon>Sphingomonas</taxon>
    </lineage>
</organism>
<dbReference type="Proteomes" id="UP001501310">
    <property type="component" value="Unassembled WGS sequence"/>
</dbReference>
<keyword evidence="2" id="KW-0732">Signal</keyword>
<dbReference type="EMBL" id="BAAAZD010000002">
    <property type="protein sequence ID" value="GAA4010891.1"/>
    <property type="molecule type" value="Genomic_DNA"/>
</dbReference>
<feature type="chain" id="PRO_5046021340" evidence="2">
    <location>
        <begin position="20"/>
        <end position="72"/>
    </location>
</feature>